<evidence type="ECO:0000313" key="6">
    <source>
        <dbReference type="EMBL" id="ORB49739.1"/>
    </source>
</evidence>
<comment type="caution">
    <text evidence="6">The sequence shown here is derived from an EMBL/GenBank/DDBJ whole genome shotgun (WGS) entry which is preliminary data.</text>
</comment>
<keyword evidence="4" id="KW-0406">Ion transport</keyword>
<dbReference type="EMBL" id="MVIH01000013">
    <property type="protein sequence ID" value="ORB49739.1"/>
    <property type="molecule type" value="Genomic_DNA"/>
</dbReference>
<evidence type="ECO:0000256" key="1">
    <source>
        <dbReference type="ARBA" id="ARBA00022729"/>
    </source>
</evidence>
<proteinExistence type="predicted"/>
<evidence type="ECO:0000256" key="4">
    <source>
        <dbReference type="ARBA" id="ARBA00023065"/>
    </source>
</evidence>
<dbReference type="Gene3D" id="2.60.40.2030">
    <property type="match status" value="1"/>
</dbReference>
<keyword evidence="2" id="KW-0677">Repeat</keyword>
<evidence type="ECO:0000256" key="3">
    <source>
        <dbReference type="ARBA" id="ARBA00022837"/>
    </source>
</evidence>
<dbReference type="RefSeq" id="WP_207569557.1">
    <property type="nucleotide sequence ID" value="NZ_JACKUO010000033.1"/>
</dbReference>
<keyword evidence="1" id="KW-0732">Signal</keyword>
<protein>
    <recommendedName>
        <fullName evidence="5">Calx-beta domain-containing protein</fullName>
    </recommendedName>
</protein>
<dbReference type="PANTHER" id="PTHR11878">
    <property type="entry name" value="SODIUM/CALCIUM EXCHANGER"/>
    <property type="match status" value="1"/>
</dbReference>
<sequence length="130" mass="13225">MDNGGILTDDWTTVDPNKLTYLKPIQFAFNDRTGTSVATFTVTLSAASDQTVTVHYTTSGGSAIAGSDFVGAAGTVTFLPGETSKTVAVTVLGDSAAENTETFTVVLSGPANATVTDATGVGTIVDHTMV</sequence>
<gene>
    <name evidence="6" type="ORF">BST42_22705</name>
</gene>
<dbReference type="SMART" id="SM00237">
    <property type="entry name" value="Calx_beta"/>
    <property type="match status" value="1"/>
</dbReference>
<dbReference type="GO" id="GO:0016020">
    <property type="term" value="C:membrane"/>
    <property type="evidence" value="ECO:0007669"/>
    <property type="project" value="InterPro"/>
</dbReference>
<dbReference type="InterPro" id="IPR051171">
    <property type="entry name" value="CaCA"/>
</dbReference>
<dbReference type="InterPro" id="IPR003644">
    <property type="entry name" value="Calx_beta"/>
</dbReference>
<keyword evidence="4" id="KW-0813">Transport</keyword>
<dbReference type="Proteomes" id="UP000192534">
    <property type="component" value="Unassembled WGS sequence"/>
</dbReference>
<dbReference type="AlphaFoldDB" id="A0A1X0IN53"/>
<reference evidence="6 7" key="1">
    <citation type="submission" date="2016-12" db="EMBL/GenBank/DDBJ databases">
        <title>The new phylogeny of genus Mycobacterium.</title>
        <authorList>
            <person name="Tortoli E."/>
            <person name="Trovato A."/>
            <person name="Cirillo D.M."/>
        </authorList>
    </citation>
    <scope>NUCLEOTIDE SEQUENCE [LARGE SCALE GENOMIC DNA]</scope>
    <source>
        <strain evidence="6 7">DSM 44223</strain>
    </source>
</reference>
<dbReference type="PANTHER" id="PTHR11878:SF65">
    <property type="entry name" value="NA_CA-EXCHANGE PROTEIN, ISOFORM G"/>
    <property type="match status" value="1"/>
</dbReference>
<evidence type="ECO:0000313" key="7">
    <source>
        <dbReference type="Proteomes" id="UP000192534"/>
    </source>
</evidence>
<organism evidence="6 7">
    <name type="scientific">Mycolicibacterium rhodesiae</name>
    <name type="common">Mycobacterium rhodesiae</name>
    <dbReference type="NCBI Taxonomy" id="36814"/>
    <lineage>
        <taxon>Bacteria</taxon>
        <taxon>Bacillati</taxon>
        <taxon>Actinomycetota</taxon>
        <taxon>Actinomycetes</taxon>
        <taxon>Mycobacteriales</taxon>
        <taxon>Mycobacteriaceae</taxon>
        <taxon>Mycolicibacterium</taxon>
    </lineage>
</organism>
<dbReference type="Pfam" id="PF03160">
    <property type="entry name" value="Calx-beta"/>
    <property type="match status" value="1"/>
</dbReference>
<keyword evidence="3" id="KW-0106">Calcium</keyword>
<dbReference type="GO" id="GO:0007154">
    <property type="term" value="P:cell communication"/>
    <property type="evidence" value="ECO:0007669"/>
    <property type="project" value="InterPro"/>
</dbReference>
<dbReference type="InterPro" id="IPR038081">
    <property type="entry name" value="CalX-like_sf"/>
</dbReference>
<dbReference type="SUPFAM" id="SSF141072">
    <property type="entry name" value="CalX-like"/>
    <property type="match status" value="1"/>
</dbReference>
<dbReference type="GO" id="GO:0030001">
    <property type="term" value="P:metal ion transport"/>
    <property type="evidence" value="ECO:0007669"/>
    <property type="project" value="TreeGrafter"/>
</dbReference>
<name>A0A1X0IN53_MYCRH</name>
<keyword evidence="7" id="KW-1185">Reference proteome</keyword>
<evidence type="ECO:0000259" key="5">
    <source>
        <dbReference type="SMART" id="SM00237"/>
    </source>
</evidence>
<feature type="domain" description="Calx-beta" evidence="5">
    <location>
        <begin position="9"/>
        <end position="108"/>
    </location>
</feature>
<accession>A0A1X0IN53</accession>
<evidence type="ECO:0000256" key="2">
    <source>
        <dbReference type="ARBA" id="ARBA00022737"/>
    </source>
</evidence>